<dbReference type="Pfam" id="PF05145">
    <property type="entry name" value="AbrB"/>
    <property type="match status" value="1"/>
</dbReference>
<keyword evidence="1" id="KW-1133">Transmembrane helix</keyword>
<protein>
    <recommendedName>
        <fullName evidence="4">AbrB family transcriptional regulator</fullName>
    </recommendedName>
</protein>
<keyword evidence="1" id="KW-0472">Membrane</keyword>
<dbReference type="PANTHER" id="PTHR38457">
    <property type="entry name" value="REGULATOR ABRB-RELATED"/>
    <property type="match status" value="1"/>
</dbReference>
<evidence type="ECO:0000256" key="1">
    <source>
        <dbReference type="SAM" id="Phobius"/>
    </source>
</evidence>
<dbReference type="Proteomes" id="UP000243650">
    <property type="component" value="Unassembled WGS sequence"/>
</dbReference>
<dbReference type="NCBIfam" id="TIGR03082">
    <property type="entry name" value="Gneg_AbrB_dup"/>
    <property type="match status" value="2"/>
</dbReference>
<dbReference type="AlphaFoldDB" id="A0A2P6MKY1"/>
<dbReference type="PANTHER" id="PTHR38457:SF1">
    <property type="entry name" value="REGULATOR ABRB-RELATED"/>
    <property type="match status" value="1"/>
</dbReference>
<name>A0A2P6MKY1_ALKUR</name>
<evidence type="ECO:0008006" key="4">
    <source>
        <dbReference type="Google" id="ProtNLM"/>
    </source>
</evidence>
<keyword evidence="3" id="KW-1185">Reference proteome</keyword>
<gene>
    <name evidence="2" type="ORF">C6I21_03165</name>
</gene>
<feature type="transmembrane region" description="Helical" evidence="1">
    <location>
        <begin position="210"/>
        <end position="229"/>
    </location>
</feature>
<keyword evidence="1" id="KW-0812">Transmembrane</keyword>
<organism evidence="2 3">
    <name type="scientific">Alkalicoccus urumqiensis</name>
    <name type="common">Bacillus urumqiensis</name>
    <dbReference type="NCBI Taxonomy" id="1548213"/>
    <lineage>
        <taxon>Bacteria</taxon>
        <taxon>Bacillati</taxon>
        <taxon>Bacillota</taxon>
        <taxon>Bacilli</taxon>
        <taxon>Bacillales</taxon>
        <taxon>Bacillaceae</taxon>
        <taxon>Alkalicoccus</taxon>
    </lineage>
</organism>
<dbReference type="EMBL" id="PVNS01000002">
    <property type="protein sequence ID" value="PRO66936.1"/>
    <property type="molecule type" value="Genomic_DNA"/>
</dbReference>
<dbReference type="InterPro" id="IPR007820">
    <property type="entry name" value="AbrB_fam"/>
</dbReference>
<feature type="transmembrane region" description="Helical" evidence="1">
    <location>
        <begin position="150"/>
        <end position="171"/>
    </location>
</feature>
<evidence type="ECO:0000313" key="2">
    <source>
        <dbReference type="EMBL" id="PRO66936.1"/>
    </source>
</evidence>
<evidence type="ECO:0000313" key="3">
    <source>
        <dbReference type="Proteomes" id="UP000243650"/>
    </source>
</evidence>
<dbReference type="GO" id="GO:0016020">
    <property type="term" value="C:membrane"/>
    <property type="evidence" value="ECO:0007669"/>
    <property type="project" value="InterPro"/>
</dbReference>
<comment type="caution">
    <text evidence="2">The sequence shown here is derived from an EMBL/GenBank/DDBJ whole genome shotgun (WGS) entry which is preliminary data.</text>
</comment>
<feature type="transmembrane region" description="Helical" evidence="1">
    <location>
        <begin position="308"/>
        <end position="337"/>
    </location>
</feature>
<dbReference type="RefSeq" id="WP_105957972.1">
    <property type="nucleotide sequence ID" value="NZ_PVNS01000002.1"/>
</dbReference>
<dbReference type="GO" id="GO:0010468">
    <property type="term" value="P:regulation of gene expression"/>
    <property type="evidence" value="ECO:0007669"/>
    <property type="project" value="InterPro"/>
</dbReference>
<accession>A0A2P6MKY1</accession>
<feature type="transmembrane region" description="Helical" evidence="1">
    <location>
        <begin position="183"/>
        <end position="203"/>
    </location>
</feature>
<dbReference type="InterPro" id="IPR017516">
    <property type="entry name" value="AbrB_dup"/>
</dbReference>
<sequence>MLVIGLSFLVSFAAAVVGGSIFSMLSLPLPWMLGPLTAALLLKEYVKPGPAVPDMVKQAGLGILGITFGMTFTADTFSQAAPILPPYLLLTCFTIAFGACFGWLISRRTGIQKQAAIYGAVPGGLSEMVIAAETVRADPSIVIVSQTIRLVMVLFLVPAAMTMIFASGSSGTETMFSAPAVEASYVSSGTVWLAAAIAGGWVLRKAVPAGMVLVPLLFVIALQLSGTALPPVPETMFLAAQAAVGVSLGISISFTDIAYAGKRSTYFFTMALSLILFSAAMGVLLMFWTGMDIATALLSTAPGGLVEMVLTAGAVGADAAVVTSLQLFRILLILLLVPPIFKRLLAKE</sequence>
<dbReference type="PIRSF" id="PIRSF038991">
    <property type="entry name" value="Protein_AbrB"/>
    <property type="match status" value="1"/>
</dbReference>
<dbReference type="OrthoDB" id="5460360at2"/>
<feature type="transmembrane region" description="Helical" evidence="1">
    <location>
        <begin position="87"/>
        <end position="105"/>
    </location>
</feature>
<proteinExistence type="predicted"/>
<feature type="transmembrane region" description="Helical" evidence="1">
    <location>
        <begin position="266"/>
        <end position="288"/>
    </location>
</feature>
<reference evidence="2 3" key="1">
    <citation type="submission" date="2018-03" db="EMBL/GenBank/DDBJ databases">
        <title>Bacillus urumqiensis sp. nov., a moderately haloalkaliphilic bacterium isolated from a salt lake.</title>
        <authorList>
            <person name="Zhao B."/>
            <person name="Liao Z."/>
        </authorList>
    </citation>
    <scope>NUCLEOTIDE SEQUENCE [LARGE SCALE GENOMIC DNA]</scope>
    <source>
        <strain evidence="2 3">BZ-SZ-XJ18</strain>
    </source>
</reference>
<feature type="transmembrane region" description="Helical" evidence="1">
    <location>
        <begin position="235"/>
        <end position="254"/>
    </location>
</feature>